<sequence precursor="true">MDRRRFLSAIPALPTAAAAAAQPPAAPPADPPRVLSPTGADLGTLAAELERVAAATRYSLRFPNPRFPAFAEYRTAARAAVLDALGYFPDKVEPRPEVTDRVDRRDHVRERVLFNTSPASRVPAYVLVPKGLKGPAPAVIDLHSHGGMFLFGKEKVIDLGPNHPAMTEYHRTNYDGRPTATELVRRGYVVVTIDALMFGERRVVVDADAAAGWDRSQYTPDDVRRLNAVCRGKESTVVKGLTLAGATWPGVVAWDDMRTVDYVATRPDVDPKRIGCLGISMGGYRAAYLTALDDRITAGCVVGFMSAVPPMRKAHLDTHSFVHFLPGLHRLMDFPDLAALAAPRALLVQQCRQDRLFPPEGMTAAVDRIAEVYRAAGSARQFERRFFDEPHRFTRAMQDDAFTWLDRHLKA</sequence>
<protein>
    <submittedName>
        <fullName evidence="3">Abhydrolase family protein</fullName>
    </submittedName>
</protein>
<accession>A0A517Y1C0</accession>
<dbReference type="RefSeq" id="WP_145243795.1">
    <property type="nucleotide sequence ID" value="NZ_CP036273.1"/>
</dbReference>
<evidence type="ECO:0000313" key="4">
    <source>
        <dbReference type="Proteomes" id="UP000319576"/>
    </source>
</evidence>
<keyword evidence="4" id="KW-1185">Reference proteome</keyword>
<dbReference type="Proteomes" id="UP000319576">
    <property type="component" value="Chromosome"/>
</dbReference>
<gene>
    <name evidence="3" type="ORF">ETAA1_55630</name>
</gene>
<dbReference type="SUPFAM" id="SSF53474">
    <property type="entry name" value="alpha/beta-Hydrolases"/>
    <property type="match status" value="1"/>
</dbReference>
<proteinExistence type="predicted"/>
<dbReference type="Gene3D" id="3.40.50.1820">
    <property type="entry name" value="alpha/beta hydrolase"/>
    <property type="match status" value="1"/>
</dbReference>
<reference evidence="3 4" key="1">
    <citation type="submission" date="2019-02" db="EMBL/GenBank/DDBJ databases">
        <title>Deep-cultivation of Planctomycetes and their phenomic and genomic characterization uncovers novel biology.</title>
        <authorList>
            <person name="Wiegand S."/>
            <person name="Jogler M."/>
            <person name="Boedeker C."/>
            <person name="Pinto D."/>
            <person name="Vollmers J."/>
            <person name="Rivas-Marin E."/>
            <person name="Kohn T."/>
            <person name="Peeters S.H."/>
            <person name="Heuer A."/>
            <person name="Rast P."/>
            <person name="Oberbeckmann S."/>
            <person name="Bunk B."/>
            <person name="Jeske O."/>
            <person name="Meyerdierks A."/>
            <person name="Storesund J.E."/>
            <person name="Kallscheuer N."/>
            <person name="Luecker S."/>
            <person name="Lage O.M."/>
            <person name="Pohl T."/>
            <person name="Merkel B.J."/>
            <person name="Hornburger P."/>
            <person name="Mueller R.-W."/>
            <person name="Bruemmer F."/>
            <person name="Labrenz M."/>
            <person name="Spormann A.M."/>
            <person name="Op den Camp H."/>
            <person name="Overmann J."/>
            <person name="Amann R."/>
            <person name="Jetten M.S.M."/>
            <person name="Mascher T."/>
            <person name="Medema M.H."/>
            <person name="Devos D.P."/>
            <person name="Kaster A.-K."/>
            <person name="Ovreas L."/>
            <person name="Rohde M."/>
            <person name="Galperin M.Y."/>
            <person name="Jogler C."/>
        </authorList>
    </citation>
    <scope>NUCLEOTIDE SEQUENCE [LARGE SCALE GENOMIC DNA]</scope>
    <source>
        <strain evidence="3 4">ETA_A1</strain>
    </source>
</reference>
<dbReference type="InterPro" id="IPR025890">
    <property type="entry name" value="Abhydrolase_bac"/>
</dbReference>
<evidence type="ECO:0000256" key="2">
    <source>
        <dbReference type="SAM" id="SignalP"/>
    </source>
</evidence>
<dbReference type="PANTHER" id="PTHR47381:SF3">
    <property type="entry name" value="ALPHA_BETA-HYDROLASES SUPERFAMILY PROTEIN"/>
    <property type="match status" value="1"/>
</dbReference>
<evidence type="ECO:0000313" key="3">
    <source>
        <dbReference type="EMBL" id="QDU23562.1"/>
    </source>
</evidence>
<organism evidence="3 4">
    <name type="scientific">Urbifossiella limnaea</name>
    <dbReference type="NCBI Taxonomy" id="2528023"/>
    <lineage>
        <taxon>Bacteria</taxon>
        <taxon>Pseudomonadati</taxon>
        <taxon>Planctomycetota</taxon>
        <taxon>Planctomycetia</taxon>
        <taxon>Gemmatales</taxon>
        <taxon>Gemmataceae</taxon>
        <taxon>Urbifossiella</taxon>
    </lineage>
</organism>
<feature type="signal peptide" evidence="2">
    <location>
        <begin position="1"/>
        <end position="21"/>
    </location>
</feature>
<name>A0A517Y1C0_9BACT</name>
<feature type="chain" id="PRO_5022152280" evidence="2">
    <location>
        <begin position="22"/>
        <end position="411"/>
    </location>
</feature>
<dbReference type="GO" id="GO:0016787">
    <property type="term" value="F:hydrolase activity"/>
    <property type="evidence" value="ECO:0007669"/>
    <property type="project" value="UniProtKB-KW"/>
</dbReference>
<evidence type="ECO:0000256" key="1">
    <source>
        <dbReference type="SAM" id="MobiDB-lite"/>
    </source>
</evidence>
<keyword evidence="3" id="KW-0378">Hydrolase</keyword>
<dbReference type="OrthoDB" id="3668964at2"/>
<dbReference type="InterPro" id="IPR029058">
    <property type="entry name" value="AB_hydrolase_fold"/>
</dbReference>
<dbReference type="EMBL" id="CP036273">
    <property type="protein sequence ID" value="QDU23562.1"/>
    <property type="molecule type" value="Genomic_DNA"/>
</dbReference>
<dbReference type="Pfam" id="PF12715">
    <property type="entry name" value="Abhydrolase_7"/>
    <property type="match status" value="1"/>
</dbReference>
<feature type="region of interest" description="Disordered" evidence="1">
    <location>
        <begin position="18"/>
        <end position="39"/>
    </location>
</feature>
<dbReference type="KEGG" id="uli:ETAA1_55630"/>
<dbReference type="PANTHER" id="PTHR47381">
    <property type="entry name" value="ALPHA/BETA-HYDROLASES SUPERFAMILY PROTEIN"/>
    <property type="match status" value="1"/>
</dbReference>
<dbReference type="AlphaFoldDB" id="A0A517Y1C0"/>
<keyword evidence="2" id="KW-0732">Signal</keyword>